<sequence length="1238" mass="132832">PKLKGRPRKKTTAIIRTNNGNSGTANGTGNTNTPSSTTTTTSNNGTPVGNGGAGCQRSSSPESNTSDESKTSQIRTTRRSALNKSNSTEKASERQLTAVQRRNSYVKNGSNSSNNSNDNNANNNHTNNGCNNNNTAANDSNSDNTGNTNSLGTTVDLEDWTDDASATATGAKLKEMCVKNEQTFLKHLNKFMRERKTPIQRVPHLGFKQIDLFFFWSHGQKLGGYEKITGNKLWKKLYDAMGGDPGSTSAATCTRRHYEKLLLPFERHLNGECEKKTRRKTTSTSSTGSKKAKSKGSAVNGVKSKKKSSSTKTVNGVPKGKGSSKCSVHEDNGDDDDGYSDSVSTPDKGSSREGGGRESPKEVSDDDNDSTGSKKQPKLIVKLNLSKVKSSSSPEDSDEEEDDDNDASDGQDVGSDADIKDMDFKRDIEEDSTSMSIKRDVQRIVDDMNSDTEDSDKPLPKTSSLFDLKREDLTEEDDNTFDPLSAATKKSVSALAVDTKTGADPKASDSVIHLSPVSDIDEDDDPISDIKAESMAKSSSLPAKPIVDAKCGQKVDKPLLMTASPILAGSASAIPSVAMANIATNTAFPVAASPLFSISTLVNSVKTEPQLTSPPPTAPPAPSMPTAAAPYGTATYTPSLTPPKHHFASSPITPLQMKKGYDKAYDKSYDMSSNRRQTVIKTTNTNPLIATQYTPQTHYKTKGFESLPIPAHSYQSALYRVECETAMAGKKAPADMAQVYNDVLDLSVKKRCLEADSRTSPSQALIDGSANGLDLSVKKRKLELMDAPKHDVPKAKHLLTVSGGDHRISHSLTPPLMSSLPMAMSMAAALQHRSLTPLPPAPSQPKTPPHKLCPQPVNSVPQSVQKSSQQSLHYHHNHHHHNSGAGSAKPYAPAADPQKYVNNHNKPNKTPQQQSYTTSTHVHLSPHHHNAYQSSVSQSQHHSNSGQHHHQSYQKSVPQQVSPHQLKANSRDMMAADIKHHDRHHHNLSAHSPAAILKPQVRHSSGQPSVSQSTPSPVHQSMYNCVVSPSSHRTSSSSTKSSPVSSKPSSMHRQSSPSVRSAHSAAELELSAKLLSPSSMMMMSALPSIPTSLVPTMAHTKSSHQNTITTTAAPAISEYNPSLPAFNPLLYSSPNLWYGSGLHPSVSAAGGSPYMSPPNAMSQLSPHMLAASHPLLSGGYPGAGIPAEHLLAAAAAAQFGGAKGAELAAYKQLLDQHQQQSAPNPYQLQLFQHFYATK</sequence>
<feature type="region of interest" description="Disordered" evidence="4">
    <location>
        <begin position="272"/>
        <end position="525"/>
    </location>
</feature>
<feature type="region of interest" description="Disordered" evidence="4">
    <location>
        <begin position="1"/>
        <end position="156"/>
    </location>
</feature>
<dbReference type="EMBL" id="CAJPVJ010006346">
    <property type="protein sequence ID" value="CAG2170350.1"/>
    <property type="molecule type" value="Genomic_DNA"/>
</dbReference>
<dbReference type="InterPro" id="IPR051232">
    <property type="entry name" value="ARID/SWI1_ChromRemod"/>
</dbReference>
<feature type="non-terminal residue" evidence="6">
    <location>
        <position position="1238"/>
    </location>
</feature>
<evidence type="ECO:0000256" key="4">
    <source>
        <dbReference type="SAM" id="MobiDB-lite"/>
    </source>
</evidence>
<dbReference type="Proteomes" id="UP000728032">
    <property type="component" value="Unassembled WGS sequence"/>
</dbReference>
<protein>
    <recommendedName>
        <fullName evidence="5">ARID domain-containing protein</fullName>
    </recommendedName>
</protein>
<feature type="region of interest" description="Disordered" evidence="4">
    <location>
        <begin position="835"/>
        <end position="968"/>
    </location>
</feature>
<accession>A0A7R9QP25</accession>
<feature type="region of interest" description="Disordered" evidence="4">
    <location>
        <begin position="1000"/>
        <end position="1064"/>
    </location>
</feature>
<keyword evidence="1" id="KW-0805">Transcription regulation</keyword>
<feature type="compositionally biased region" description="Low complexity" evidence="4">
    <location>
        <begin position="17"/>
        <end position="47"/>
    </location>
</feature>
<feature type="region of interest" description="Disordered" evidence="4">
    <location>
        <begin position="607"/>
        <end position="629"/>
    </location>
</feature>
<dbReference type="GO" id="GO:0005634">
    <property type="term" value="C:nucleus"/>
    <property type="evidence" value="ECO:0007669"/>
    <property type="project" value="TreeGrafter"/>
</dbReference>
<evidence type="ECO:0000259" key="5">
    <source>
        <dbReference type="PROSITE" id="PS51011"/>
    </source>
</evidence>
<feature type="compositionally biased region" description="Low complexity" evidence="4">
    <location>
        <begin position="933"/>
        <end position="946"/>
    </location>
</feature>
<feature type="compositionally biased region" description="Basic and acidic residues" evidence="4">
    <location>
        <begin position="349"/>
        <end position="363"/>
    </location>
</feature>
<evidence type="ECO:0000313" key="7">
    <source>
        <dbReference type="Proteomes" id="UP000728032"/>
    </source>
</evidence>
<feature type="compositionally biased region" description="Low complexity" evidence="4">
    <location>
        <begin position="282"/>
        <end position="302"/>
    </location>
</feature>
<feature type="compositionally biased region" description="Basic and acidic residues" evidence="4">
    <location>
        <begin position="417"/>
        <end position="428"/>
    </location>
</feature>
<name>A0A7R9QP25_9ACAR</name>
<feature type="compositionally biased region" description="Basic and acidic residues" evidence="4">
    <location>
        <begin position="437"/>
        <end position="446"/>
    </location>
</feature>
<dbReference type="InterPro" id="IPR001606">
    <property type="entry name" value="ARID_dom"/>
</dbReference>
<dbReference type="PROSITE" id="PS51011">
    <property type="entry name" value="ARID"/>
    <property type="match status" value="1"/>
</dbReference>
<evidence type="ECO:0000256" key="3">
    <source>
        <dbReference type="ARBA" id="ARBA00023242"/>
    </source>
</evidence>
<dbReference type="PANTHER" id="PTHR13964">
    <property type="entry name" value="RBP-RELATED"/>
    <property type="match status" value="1"/>
</dbReference>
<dbReference type="Gene3D" id="1.10.150.60">
    <property type="entry name" value="ARID DNA-binding domain"/>
    <property type="match status" value="1"/>
</dbReference>
<keyword evidence="2" id="KW-0804">Transcription</keyword>
<feature type="domain" description="ARID" evidence="5">
    <location>
        <begin position="178"/>
        <end position="270"/>
    </location>
</feature>
<feature type="compositionally biased region" description="Polar residues" evidence="4">
    <location>
        <begin position="71"/>
        <end position="107"/>
    </location>
</feature>
<dbReference type="SMART" id="SM00501">
    <property type="entry name" value="BRIGHT"/>
    <property type="match status" value="1"/>
</dbReference>
<keyword evidence="3" id="KW-0539">Nucleus</keyword>
<dbReference type="InterPro" id="IPR036431">
    <property type="entry name" value="ARID_dom_sf"/>
</dbReference>
<dbReference type="SMART" id="SM01014">
    <property type="entry name" value="ARID"/>
    <property type="match status" value="1"/>
</dbReference>
<organism evidence="6">
    <name type="scientific">Oppiella nova</name>
    <dbReference type="NCBI Taxonomy" id="334625"/>
    <lineage>
        <taxon>Eukaryota</taxon>
        <taxon>Metazoa</taxon>
        <taxon>Ecdysozoa</taxon>
        <taxon>Arthropoda</taxon>
        <taxon>Chelicerata</taxon>
        <taxon>Arachnida</taxon>
        <taxon>Acari</taxon>
        <taxon>Acariformes</taxon>
        <taxon>Sarcoptiformes</taxon>
        <taxon>Oribatida</taxon>
        <taxon>Brachypylina</taxon>
        <taxon>Oppioidea</taxon>
        <taxon>Oppiidae</taxon>
        <taxon>Oppiella</taxon>
    </lineage>
</organism>
<feature type="compositionally biased region" description="Polar residues" evidence="4">
    <location>
        <begin position="953"/>
        <end position="963"/>
    </location>
</feature>
<feature type="compositionally biased region" description="Low complexity" evidence="4">
    <location>
        <begin position="108"/>
        <end position="154"/>
    </location>
</feature>
<dbReference type="PANTHER" id="PTHR13964:SF44">
    <property type="entry name" value="ARID DOMAIN-CONTAINING PROTEIN"/>
    <property type="match status" value="1"/>
</dbReference>
<feature type="compositionally biased region" description="Acidic residues" evidence="4">
    <location>
        <begin position="395"/>
        <end position="409"/>
    </location>
</feature>
<proteinExistence type="predicted"/>
<feature type="compositionally biased region" description="Pro residues" evidence="4">
    <location>
        <begin position="837"/>
        <end position="847"/>
    </location>
</feature>
<evidence type="ECO:0000313" key="6">
    <source>
        <dbReference type="EMBL" id="CAD7653163.1"/>
    </source>
</evidence>
<feature type="compositionally biased region" description="Pro residues" evidence="4">
    <location>
        <begin position="612"/>
        <end position="623"/>
    </location>
</feature>
<evidence type="ECO:0000256" key="1">
    <source>
        <dbReference type="ARBA" id="ARBA00023015"/>
    </source>
</evidence>
<evidence type="ECO:0000256" key="2">
    <source>
        <dbReference type="ARBA" id="ARBA00023163"/>
    </source>
</evidence>
<dbReference type="AlphaFoldDB" id="A0A7R9QP25"/>
<dbReference type="OrthoDB" id="1938591at2759"/>
<dbReference type="GO" id="GO:0006357">
    <property type="term" value="P:regulation of transcription by RNA polymerase II"/>
    <property type="evidence" value="ECO:0007669"/>
    <property type="project" value="TreeGrafter"/>
</dbReference>
<feature type="compositionally biased region" description="Basic residues" evidence="4">
    <location>
        <begin position="873"/>
        <end position="882"/>
    </location>
</feature>
<gene>
    <name evidence="6" type="ORF">ONB1V03_LOCUS9821</name>
</gene>
<feature type="compositionally biased region" description="Low complexity" evidence="4">
    <location>
        <begin position="1003"/>
        <end position="1049"/>
    </location>
</feature>
<feature type="compositionally biased region" description="Polar residues" evidence="4">
    <location>
        <begin position="900"/>
        <end position="922"/>
    </location>
</feature>
<reference evidence="6" key="1">
    <citation type="submission" date="2020-11" db="EMBL/GenBank/DDBJ databases">
        <authorList>
            <person name="Tran Van P."/>
        </authorList>
    </citation>
    <scope>NUCLEOTIDE SEQUENCE</scope>
</reference>
<dbReference type="SUPFAM" id="SSF46774">
    <property type="entry name" value="ARID-like"/>
    <property type="match status" value="1"/>
</dbReference>
<keyword evidence="7" id="KW-1185">Reference proteome</keyword>
<dbReference type="GO" id="GO:0000976">
    <property type="term" value="F:transcription cis-regulatory region binding"/>
    <property type="evidence" value="ECO:0007669"/>
    <property type="project" value="TreeGrafter"/>
</dbReference>
<dbReference type="CDD" id="cd16869">
    <property type="entry name" value="ARID_ARID5"/>
    <property type="match status" value="1"/>
</dbReference>
<feature type="compositionally biased region" description="Basic residues" evidence="4">
    <location>
        <begin position="1"/>
        <end position="11"/>
    </location>
</feature>
<dbReference type="EMBL" id="OC921171">
    <property type="protein sequence ID" value="CAD7653163.1"/>
    <property type="molecule type" value="Genomic_DNA"/>
</dbReference>
<feature type="compositionally biased region" description="Low complexity" evidence="4">
    <location>
        <begin position="854"/>
        <end position="871"/>
    </location>
</feature>
<dbReference type="Pfam" id="PF01388">
    <property type="entry name" value="ARID"/>
    <property type="match status" value="1"/>
</dbReference>